<comment type="similarity">
    <text evidence="1">Belongs to the UPF0065 (bug) family.</text>
</comment>
<evidence type="ECO:0000313" key="4">
    <source>
        <dbReference type="Proteomes" id="UP000198925"/>
    </source>
</evidence>
<dbReference type="EMBL" id="FMZX01000003">
    <property type="protein sequence ID" value="SDC92869.1"/>
    <property type="molecule type" value="Genomic_DNA"/>
</dbReference>
<feature type="chain" id="PRO_5011494749" evidence="2">
    <location>
        <begin position="19"/>
        <end position="320"/>
    </location>
</feature>
<dbReference type="AlphaFoldDB" id="A0A1G6QKE4"/>
<dbReference type="STRING" id="938405.SAMN02927895_02718"/>
<keyword evidence="3" id="KW-0675">Receptor</keyword>
<dbReference type="InterPro" id="IPR042100">
    <property type="entry name" value="Bug_dom1"/>
</dbReference>
<name>A0A1G6QKE4_9PROT</name>
<dbReference type="InterPro" id="IPR005064">
    <property type="entry name" value="BUG"/>
</dbReference>
<keyword evidence="4" id="KW-1185">Reference proteome</keyword>
<dbReference type="PANTHER" id="PTHR42928">
    <property type="entry name" value="TRICARBOXYLATE-BINDING PROTEIN"/>
    <property type="match status" value="1"/>
</dbReference>
<dbReference type="Gene3D" id="3.40.190.10">
    <property type="entry name" value="Periplasmic binding protein-like II"/>
    <property type="match status" value="1"/>
</dbReference>
<dbReference type="Proteomes" id="UP000198925">
    <property type="component" value="Unassembled WGS sequence"/>
</dbReference>
<dbReference type="Gene3D" id="3.40.190.150">
    <property type="entry name" value="Bordetella uptake gene, domain 1"/>
    <property type="match status" value="1"/>
</dbReference>
<feature type="signal peptide" evidence="2">
    <location>
        <begin position="1"/>
        <end position="18"/>
    </location>
</feature>
<protein>
    <submittedName>
        <fullName evidence="3">Tripartite-type tricarboxylate transporter, receptor component TctC</fullName>
    </submittedName>
</protein>
<dbReference type="CDD" id="cd07012">
    <property type="entry name" value="PBP2_Bug_TTT"/>
    <property type="match status" value="1"/>
</dbReference>
<keyword evidence="2" id="KW-0732">Signal</keyword>
<evidence type="ECO:0000256" key="2">
    <source>
        <dbReference type="SAM" id="SignalP"/>
    </source>
</evidence>
<organism evidence="3 4">
    <name type="scientific">Belnapia rosea</name>
    <dbReference type="NCBI Taxonomy" id="938405"/>
    <lineage>
        <taxon>Bacteria</taxon>
        <taxon>Pseudomonadati</taxon>
        <taxon>Pseudomonadota</taxon>
        <taxon>Alphaproteobacteria</taxon>
        <taxon>Acetobacterales</taxon>
        <taxon>Roseomonadaceae</taxon>
        <taxon>Belnapia</taxon>
    </lineage>
</organism>
<gene>
    <name evidence="3" type="ORF">SAMN04487779_100383</name>
</gene>
<accession>A0A1G6QKE4</accession>
<dbReference type="PANTHER" id="PTHR42928:SF5">
    <property type="entry name" value="BLR1237 PROTEIN"/>
    <property type="match status" value="1"/>
</dbReference>
<sequence>MIRLALGLLLLALAPAWAGFPEPGRPVQVILPYPPGGGSDISARALAPVLERELGTTVVIVNRPGANSQIGMAQTARSRPDGYTLAYGLWPSTITLYLDVSRNAGFTRESFAPLAMHVIDPGSIIVRADSPLRSLADLIAAARARPGALRVSDPGILSWEHLASIALQQQHGISVNQIHYQGSAPALVALLSGEIEVALVAGGTAMAQTRAGAARTLALFDTAESPFLPGVPTAASLGTPVVTGSARGFVAPAGLPSEVEAVLAGALERAITSPEHRQRMQELGLPIRFMGPAEFRDYWAAQEAALAPLVQRALAVGAGR</sequence>
<dbReference type="RefSeq" id="WP_090662569.1">
    <property type="nucleotide sequence ID" value="NZ_FMZX01000003.1"/>
</dbReference>
<dbReference type="Pfam" id="PF03401">
    <property type="entry name" value="TctC"/>
    <property type="match status" value="1"/>
</dbReference>
<reference evidence="3 4" key="1">
    <citation type="submission" date="2016-10" db="EMBL/GenBank/DDBJ databases">
        <authorList>
            <person name="de Groot N.N."/>
        </authorList>
    </citation>
    <scope>NUCLEOTIDE SEQUENCE [LARGE SCALE GENOMIC DNA]</scope>
    <source>
        <strain evidence="3 4">CPCC 100156</strain>
    </source>
</reference>
<proteinExistence type="inferred from homology"/>
<dbReference type="SUPFAM" id="SSF53850">
    <property type="entry name" value="Periplasmic binding protein-like II"/>
    <property type="match status" value="1"/>
</dbReference>
<dbReference type="PIRSF" id="PIRSF017082">
    <property type="entry name" value="YflP"/>
    <property type="match status" value="1"/>
</dbReference>
<evidence type="ECO:0000313" key="3">
    <source>
        <dbReference type="EMBL" id="SDC92869.1"/>
    </source>
</evidence>
<evidence type="ECO:0000256" key="1">
    <source>
        <dbReference type="ARBA" id="ARBA00006987"/>
    </source>
</evidence>